<reference evidence="2" key="1">
    <citation type="submission" date="2016-10" db="EMBL/GenBank/DDBJ databases">
        <authorList>
            <person name="Varghese N."/>
            <person name="Submissions S."/>
        </authorList>
    </citation>
    <scope>NUCLEOTIDE SEQUENCE [LARGE SCALE GENOMIC DNA]</scope>
    <source>
        <strain evidence="2">OK042</strain>
    </source>
</reference>
<dbReference type="EMBL" id="FORT01000008">
    <property type="protein sequence ID" value="SFK07523.1"/>
    <property type="molecule type" value="Genomic_DNA"/>
</dbReference>
<evidence type="ECO:0000313" key="1">
    <source>
        <dbReference type="EMBL" id="SFK07523.1"/>
    </source>
</evidence>
<organism evidence="1 2">
    <name type="scientific">Brevibacillus centrosporus</name>
    <dbReference type="NCBI Taxonomy" id="54910"/>
    <lineage>
        <taxon>Bacteria</taxon>
        <taxon>Bacillati</taxon>
        <taxon>Bacillota</taxon>
        <taxon>Bacilli</taxon>
        <taxon>Bacillales</taxon>
        <taxon>Paenibacillaceae</taxon>
        <taxon>Brevibacillus</taxon>
    </lineage>
</organism>
<name>A0A1I3WK25_9BACL</name>
<sequence length="55" mass="6526">MFDNYYATEYQLRQSQAELEKRSRFVWMLADLKDNQAKLITKVEIQPQPSCCPSL</sequence>
<proteinExistence type="predicted"/>
<evidence type="ECO:0000313" key="2">
    <source>
        <dbReference type="Proteomes" id="UP000198915"/>
    </source>
</evidence>
<dbReference type="AlphaFoldDB" id="A0A1I3WK25"/>
<dbReference type="Proteomes" id="UP000198915">
    <property type="component" value="Unassembled WGS sequence"/>
</dbReference>
<accession>A0A1I3WK25</accession>
<dbReference type="STRING" id="1884381.SAMN05518846_108156"/>
<keyword evidence="2" id="KW-1185">Reference proteome</keyword>
<protein>
    <submittedName>
        <fullName evidence="1">Uncharacterized protein</fullName>
    </submittedName>
</protein>
<gene>
    <name evidence="1" type="ORF">SAMN05518846_108156</name>
</gene>